<reference evidence="9" key="1">
    <citation type="submission" date="2017-09" db="EMBL/GenBank/DDBJ databases">
        <title>Complete Genome Sequence of ansamitocin-producing Bacterium Actinosynnema pretiosum X47.</title>
        <authorList>
            <person name="Cao G."/>
            <person name="Zong G."/>
            <person name="Zhong C."/>
            <person name="Fu J."/>
        </authorList>
    </citation>
    <scope>NUCLEOTIDE SEQUENCE [LARGE SCALE GENOMIC DNA]</scope>
    <source>
        <strain evidence="9">X47</strain>
    </source>
</reference>
<comment type="function">
    <text evidence="6">Repressor of the lactose catabolism operon. Galactose-6-phosphate is the inducer.</text>
</comment>
<organism evidence="9 10">
    <name type="scientific">Actinosynnema pretiosum</name>
    <dbReference type="NCBI Taxonomy" id="42197"/>
    <lineage>
        <taxon>Bacteria</taxon>
        <taxon>Bacillati</taxon>
        <taxon>Actinomycetota</taxon>
        <taxon>Actinomycetes</taxon>
        <taxon>Pseudonocardiales</taxon>
        <taxon>Pseudonocardiaceae</taxon>
        <taxon>Actinosynnema</taxon>
    </lineage>
</organism>
<feature type="domain" description="HTH deoR-type" evidence="8">
    <location>
        <begin position="105"/>
        <end position="160"/>
    </location>
</feature>
<dbReference type="InterPro" id="IPR001034">
    <property type="entry name" value="DeoR_HTH"/>
</dbReference>
<proteinExistence type="predicted"/>
<dbReference type="InterPro" id="IPR037171">
    <property type="entry name" value="NagB/RpiA_transferase-like"/>
</dbReference>
<dbReference type="SMART" id="SM00420">
    <property type="entry name" value="HTH_DEOR"/>
    <property type="match status" value="1"/>
</dbReference>
<dbReference type="PROSITE" id="PS00894">
    <property type="entry name" value="HTH_DEOR_1"/>
    <property type="match status" value="1"/>
</dbReference>
<evidence type="ECO:0000256" key="1">
    <source>
        <dbReference type="ARBA" id="ARBA00021390"/>
    </source>
</evidence>
<evidence type="ECO:0000313" key="9">
    <source>
        <dbReference type="EMBL" id="ATE54849.1"/>
    </source>
</evidence>
<evidence type="ECO:0000256" key="4">
    <source>
        <dbReference type="ARBA" id="ARBA00023125"/>
    </source>
</evidence>
<keyword evidence="10" id="KW-1185">Reference proteome</keyword>
<dbReference type="SUPFAM" id="SSF100950">
    <property type="entry name" value="NagB/RpiA/CoA transferase-like"/>
    <property type="match status" value="1"/>
</dbReference>
<dbReference type="GO" id="GO:0003677">
    <property type="term" value="F:DNA binding"/>
    <property type="evidence" value="ECO:0007669"/>
    <property type="project" value="UniProtKB-KW"/>
</dbReference>
<sequence length="349" mass="34926">MGAGWGVAECAGGGGSEGGACGEGGQEPGCGGGGEVESGAEGGQGGAGGAGEGSECEEAECCGGEEGAAVSCGVVGRFRHGSTANRAYFGRVKWRVDVRVVRVFARERQERIVAELRRDGRVEVSALAVLLGVSEDTVRRDLRALSEAGHLQKTHGGAVALDTGRMGWSARAEVAGGAKRAIAEAAAGLVRPGQVLLLDAGSTVLAFAEALRVRPVTVVTNSLDVAGVFDGDGSVALSVTGGRWDPVARYLVGSAAVGALGRYRADWAVLGACALDVEVGLTSVSEADADVKAAMAGAARRVAVLADSTKHGQVAPHFVLPPGGVDVLVTEDGGAGARWGEAGVEVVVA</sequence>
<accession>A0A290Z799</accession>
<dbReference type="KEGG" id="apre:CNX65_17465"/>
<evidence type="ECO:0000256" key="6">
    <source>
        <dbReference type="ARBA" id="ARBA00024937"/>
    </source>
</evidence>
<evidence type="ECO:0000256" key="2">
    <source>
        <dbReference type="ARBA" id="ARBA00022491"/>
    </source>
</evidence>
<dbReference type="SMART" id="SM01134">
    <property type="entry name" value="DeoRC"/>
    <property type="match status" value="1"/>
</dbReference>
<dbReference type="InterPro" id="IPR036388">
    <property type="entry name" value="WH-like_DNA-bd_sf"/>
</dbReference>
<evidence type="ECO:0000313" key="10">
    <source>
        <dbReference type="Proteomes" id="UP000218505"/>
    </source>
</evidence>
<dbReference type="InterPro" id="IPR050313">
    <property type="entry name" value="Carb_Metab_HTH_regulators"/>
</dbReference>
<evidence type="ECO:0000256" key="3">
    <source>
        <dbReference type="ARBA" id="ARBA00023015"/>
    </source>
</evidence>
<dbReference type="Pfam" id="PF00455">
    <property type="entry name" value="DeoRC"/>
    <property type="match status" value="1"/>
</dbReference>
<dbReference type="PANTHER" id="PTHR30363">
    <property type="entry name" value="HTH-TYPE TRANSCRIPTIONAL REGULATOR SRLR-RELATED"/>
    <property type="match status" value="1"/>
</dbReference>
<dbReference type="PANTHER" id="PTHR30363:SF4">
    <property type="entry name" value="GLYCEROL-3-PHOSPHATE REGULON REPRESSOR"/>
    <property type="match status" value="1"/>
</dbReference>
<dbReference type="GO" id="GO:0003700">
    <property type="term" value="F:DNA-binding transcription factor activity"/>
    <property type="evidence" value="ECO:0007669"/>
    <property type="project" value="InterPro"/>
</dbReference>
<evidence type="ECO:0000259" key="8">
    <source>
        <dbReference type="PROSITE" id="PS51000"/>
    </source>
</evidence>
<dbReference type="InterPro" id="IPR036390">
    <property type="entry name" value="WH_DNA-bd_sf"/>
</dbReference>
<dbReference type="InterPro" id="IPR014036">
    <property type="entry name" value="DeoR-like_C"/>
</dbReference>
<dbReference type="Proteomes" id="UP000218505">
    <property type="component" value="Chromosome"/>
</dbReference>
<evidence type="ECO:0000256" key="7">
    <source>
        <dbReference type="SAM" id="MobiDB-lite"/>
    </source>
</evidence>
<dbReference type="Gene3D" id="3.40.50.1360">
    <property type="match status" value="1"/>
</dbReference>
<dbReference type="Pfam" id="PF08220">
    <property type="entry name" value="HTH_DeoR"/>
    <property type="match status" value="1"/>
</dbReference>
<name>A0A290Z799_9PSEU</name>
<evidence type="ECO:0000256" key="5">
    <source>
        <dbReference type="ARBA" id="ARBA00023163"/>
    </source>
</evidence>
<feature type="region of interest" description="Disordered" evidence="7">
    <location>
        <begin position="13"/>
        <end position="51"/>
    </location>
</feature>
<keyword evidence="2" id="KW-0678">Repressor</keyword>
<dbReference type="SUPFAM" id="SSF46785">
    <property type="entry name" value="Winged helix' DNA-binding domain"/>
    <property type="match status" value="1"/>
</dbReference>
<dbReference type="PRINTS" id="PR00037">
    <property type="entry name" value="HTHLACR"/>
</dbReference>
<gene>
    <name evidence="9" type="ORF">CNX65_17465</name>
</gene>
<protein>
    <recommendedName>
        <fullName evidence="1">Lactose phosphotransferase system repressor</fullName>
    </recommendedName>
</protein>
<keyword evidence="4" id="KW-0238">DNA-binding</keyword>
<dbReference type="AlphaFoldDB" id="A0A290Z799"/>
<dbReference type="EMBL" id="CP023445">
    <property type="protein sequence ID" value="ATE54849.1"/>
    <property type="molecule type" value="Genomic_DNA"/>
</dbReference>
<keyword evidence="3" id="KW-0805">Transcription regulation</keyword>
<keyword evidence="5" id="KW-0804">Transcription</keyword>
<dbReference type="PROSITE" id="PS51000">
    <property type="entry name" value="HTH_DEOR_2"/>
    <property type="match status" value="1"/>
</dbReference>
<dbReference type="InterPro" id="IPR018356">
    <property type="entry name" value="Tscrpt_reg_HTH_DeoR_CS"/>
</dbReference>
<dbReference type="Gene3D" id="1.10.10.10">
    <property type="entry name" value="Winged helix-like DNA-binding domain superfamily/Winged helix DNA-binding domain"/>
    <property type="match status" value="1"/>
</dbReference>